<dbReference type="InterPro" id="IPR002885">
    <property type="entry name" value="PPR_rpt"/>
</dbReference>
<evidence type="ECO:0008006" key="5">
    <source>
        <dbReference type="Google" id="ProtNLM"/>
    </source>
</evidence>
<dbReference type="Proteomes" id="UP001280121">
    <property type="component" value="Unassembled WGS sequence"/>
</dbReference>
<dbReference type="PANTHER" id="PTHR47003">
    <property type="entry name" value="OS01G0970900 PROTEIN"/>
    <property type="match status" value="1"/>
</dbReference>
<protein>
    <recommendedName>
        <fullName evidence="5">Pentatricopeptide repeat-containing protein</fullName>
    </recommendedName>
</protein>
<feature type="repeat" description="PPR" evidence="2">
    <location>
        <begin position="462"/>
        <end position="492"/>
    </location>
</feature>
<feature type="repeat" description="PPR" evidence="2">
    <location>
        <begin position="285"/>
        <end position="319"/>
    </location>
</feature>
<dbReference type="Pfam" id="PF01535">
    <property type="entry name" value="PPR"/>
    <property type="match status" value="2"/>
</dbReference>
<dbReference type="NCBIfam" id="TIGR00756">
    <property type="entry name" value="PPR"/>
    <property type="match status" value="2"/>
</dbReference>
<dbReference type="Gene3D" id="1.25.40.10">
    <property type="entry name" value="Tetratricopeptide repeat domain"/>
    <property type="match status" value="3"/>
</dbReference>
<dbReference type="InterPro" id="IPR011990">
    <property type="entry name" value="TPR-like_helical_dom_sf"/>
</dbReference>
<evidence type="ECO:0000256" key="2">
    <source>
        <dbReference type="PROSITE-ProRule" id="PRU00708"/>
    </source>
</evidence>
<proteinExistence type="predicted"/>
<dbReference type="AlphaFoldDB" id="A0AAE0CTM7"/>
<accession>A0AAE0CTM7</accession>
<evidence type="ECO:0000256" key="1">
    <source>
        <dbReference type="ARBA" id="ARBA00022737"/>
    </source>
</evidence>
<dbReference type="PANTHER" id="PTHR47003:SF3">
    <property type="entry name" value="SMALL RIBOSOMAL SUBUNIT PROTEIN MS81 (RPPR8)"/>
    <property type="match status" value="1"/>
</dbReference>
<evidence type="ECO:0000313" key="4">
    <source>
        <dbReference type="Proteomes" id="UP001280121"/>
    </source>
</evidence>
<reference evidence="3" key="1">
    <citation type="journal article" date="2023" name="Plant J.">
        <title>Genome sequences and population genomics provide insights into the demographic history, inbreeding, and mutation load of two 'living fossil' tree species of Dipteronia.</title>
        <authorList>
            <person name="Feng Y."/>
            <person name="Comes H.P."/>
            <person name="Chen J."/>
            <person name="Zhu S."/>
            <person name="Lu R."/>
            <person name="Zhang X."/>
            <person name="Li P."/>
            <person name="Qiu J."/>
            <person name="Olsen K.M."/>
            <person name="Qiu Y."/>
        </authorList>
    </citation>
    <scope>NUCLEOTIDE SEQUENCE</scope>
    <source>
        <strain evidence="3">KIB01</strain>
    </source>
</reference>
<dbReference type="PROSITE" id="PS51375">
    <property type="entry name" value="PPR"/>
    <property type="match status" value="2"/>
</dbReference>
<gene>
    <name evidence="3" type="ORF">Ddye_001704</name>
</gene>
<evidence type="ECO:0000313" key="3">
    <source>
        <dbReference type="EMBL" id="KAK2663130.1"/>
    </source>
</evidence>
<comment type="caution">
    <text evidence="3">The sequence shown here is derived from an EMBL/GenBank/DDBJ whole genome shotgun (WGS) entry which is preliminary data.</text>
</comment>
<organism evidence="3 4">
    <name type="scientific">Dipteronia dyeriana</name>
    <dbReference type="NCBI Taxonomy" id="168575"/>
    <lineage>
        <taxon>Eukaryota</taxon>
        <taxon>Viridiplantae</taxon>
        <taxon>Streptophyta</taxon>
        <taxon>Embryophyta</taxon>
        <taxon>Tracheophyta</taxon>
        <taxon>Spermatophyta</taxon>
        <taxon>Magnoliopsida</taxon>
        <taxon>eudicotyledons</taxon>
        <taxon>Gunneridae</taxon>
        <taxon>Pentapetalae</taxon>
        <taxon>rosids</taxon>
        <taxon>malvids</taxon>
        <taxon>Sapindales</taxon>
        <taxon>Sapindaceae</taxon>
        <taxon>Hippocastanoideae</taxon>
        <taxon>Acereae</taxon>
        <taxon>Dipteronia</taxon>
    </lineage>
</organism>
<keyword evidence="4" id="KW-1185">Reference proteome</keyword>
<dbReference type="GO" id="GO:0008380">
    <property type="term" value="P:RNA splicing"/>
    <property type="evidence" value="ECO:0007669"/>
    <property type="project" value="InterPro"/>
</dbReference>
<sequence length="656" mass="73860">MRHRWRFLLYRTYPCSHFRIPAMPSHHFQVHSNPNNTLYESLHTLSSAVHTPSNSASRRPFFYSKSFMNSDILNIRGFSSEPAMELKNSDFMVFADIFKKFTDFDDISNELESNAVVFTDEMVLKVLKNLESSPDVARRFFNWVLERESEKLNSKSYNLMLRILGVNESVEEFWVLVDAMKKIGYGVSAHVRNKMSEIFEKEGKKSDLDKLKGIFASGSIAINSRVCHIIRSEVWGDDVEGRLRNMNVTFSTNFVKFVVENLGDEPSKALIFFRWVEESGSVKHDEMSYNSMARVLGKEDCIDRFWKVVDEMRSKGYEMEMETYVKVLGRFCKGKMVKDAVDLYEFAMAGKNKLSVSCCTFLLRKIVVGKQLDMKLFSRVVSVFTGNGNVLTNSILNAVLKSLTSVGRFGDCNKILKAMEEGGFIASDNARSKIVFGLSSAGNNDEAHEFMGNIEASGSALGYKTWVSLIEGHCVAGDLDKASDCFERMVEKERAFSAGLAFDVLVNAYCSKNRAIDACKLTLDYVSKNELKPWHTTYKELIKKLLVQGGFKDALNLLGLMKSHGFPPFVDPFVEYVSKSGTGDDAIAFLKAMTSKRFPSTSVVLRLFESFYQAGRHNQAQDFLSKCPGYIRNHADVLDLFCSKKSGGGSPAAVSA</sequence>
<name>A0AAE0CTM7_9ROSI</name>
<keyword evidence="1" id="KW-0677">Repeat</keyword>
<dbReference type="EMBL" id="JANJYI010000001">
    <property type="protein sequence ID" value="KAK2663130.1"/>
    <property type="molecule type" value="Genomic_DNA"/>
</dbReference>
<dbReference type="InterPro" id="IPR044578">
    <property type="entry name" value="BIR6-like"/>
</dbReference>